<evidence type="ECO:0000313" key="3">
    <source>
        <dbReference type="EMBL" id="TCS60447.1"/>
    </source>
</evidence>
<dbReference type="CDD" id="cd06661">
    <property type="entry name" value="GGCT_like"/>
    <property type="match status" value="1"/>
</dbReference>
<evidence type="ECO:0000313" key="4">
    <source>
        <dbReference type="Proteomes" id="UP000295696"/>
    </source>
</evidence>
<accession>A0A4R3J573</accession>
<name>A0A4R3J573_9RHOB</name>
<dbReference type="PANTHER" id="PTHR12192:SF2">
    <property type="entry name" value="GLUTATHIONE-SPECIFIC GAMMA-GLUTAMYLCYCLOTRANSFERASE 2"/>
    <property type="match status" value="1"/>
</dbReference>
<evidence type="ECO:0000256" key="1">
    <source>
        <dbReference type="ARBA" id="ARBA00012344"/>
    </source>
</evidence>
<dbReference type="GO" id="GO:0061928">
    <property type="term" value="F:glutathione specific gamma-glutamylcyclotransferase activity"/>
    <property type="evidence" value="ECO:0007669"/>
    <property type="project" value="UniProtKB-EC"/>
</dbReference>
<dbReference type="GO" id="GO:0005737">
    <property type="term" value="C:cytoplasm"/>
    <property type="evidence" value="ECO:0007669"/>
    <property type="project" value="TreeGrafter"/>
</dbReference>
<dbReference type="InterPro" id="IPR036568">
    <property type="entry name" value="GGCT-like_sf"/>
</dbReference>
<gene>
    <name evidence="3" type="ORF">EDD52_11445</name>
</gene>
<keyword evidence="4" id="KW-1185">Reference proteome</keyword>
<dbReference type="Gene3D" id="3.10.490.10">
    <property type="entry name" value="Gamma-glutamyl cyclotransferase-like"/>
    <property type="match status" value="1"/>
</dbReference>
<evidence type="ECO:0000256" key="2">
    <source>
        <dbReference type="ARBA" id="ARBA00023239"/>
    </source>
</evidence>
<dbReference type="Pfam" id="PF04752">
    <property type="entry name" value="ChaC"/>
    <property type="match status" value="1"/>
</dbReference>
<dbReference type="SUPFAM" id="SSF110857">
    <property type="entry name" value="Gamma-glutamyl cyclotransferase-like"/>
    <property type="match status" value="1"/>
</dbReference>
<dbReference type="PANTHER" id="PTHR12192">
    <property type="entry name" value="CATION TRANSPORT PROTEIN CHAC-RELATED"/>
    <property type="match status" value="1"/>
</dbReference>
<dbReference type="OrthoDB" id="9795692at2"/>
<dbReference type="Proteomes" id="UP000295696">
    <property type="component" value="Unassembled WGS sequence"/>
</dbReference>
<dbReference type="AlphaFoldDB" id="A0A4R3J573"/>
<dbReference type="EC" id="4.3.2.7" evidence="1"/>
<comment type="caution">
    <text evidence="3">The sequence shown here is derived from an EMBL/GenBank/DDBJ whole genome shotgun (WGS) entry which is preliminary data.</text>
</comment>
<reference evidence="3 4" key="1">
    <citation type="submission" date="2019-03" db="EMBL/GenBank/DDBJ databases">
        <title>Genomic Encyclopedia of Type Strains, Phase IV (KMG-IV): sequencing the most valuable type-strain genomes for metagenomic binning, comparative biology and taxonomic classification.</title>
        <authorList>
            <person name="Goeker M."/>
        </authorList>
    </citation>
    <scope>NUCLEOTIDE SEQUENCE [LARGE SCALE GENOMIC DNA]</scope>
    <source>
        <strain evidence="3 4">DSM 104836</strain>
    </source>
</reference>
<proteinExistence type="predicted"/>
<dbReference type="InterPro" id="IPR006840">
    <property type="entry name" value="ChaC"/>
</dbReference>
<keyword evidence="2" id="KW-0456">Lyase</keyword>
<organism evidence="3 4">
    <name type="scientific">Primorskyibacter sedentarius</name>
    <dbReference type="NCBI Taxonomy" id="745311"/>
    <lineage>
        <taxon>Bacteria</taxon>
        <taxon>Pseudomonadati</taxon>
        <taxon>Pseudomonadota</taxon>
        <taxon>Alphaproteobacteria</taxon>
        <taxon>Rhodobacterales</taxon>
        <taxon>Roseobacteraceae</taxon>
        <taxon>Primorskyibacter</taxon>
    </lineage>
</organism>
<dbReference type="GO" id="GO:0006751">
    <property type="term" value="P:glutathione catabolic process"/>
    <property type="evidence" value="ECO:0007669"/>
    <property type="project" value="InterPro"/>
</dbReference>
<dbReference type="RefSeq" id="WP_132247100.1">
    <property type="nucleotide sequence ID" value="NZ_CBDUOC010000003.1"/>
</dbReference>
<dbReference type="EMBL" id="SLZU01000014">
    <property type="protein sequence ID" value="TCS60447.1"/>
    <property type="molecule type" value="Genomic_DNA"/>
</dbReference>
<protein>
    <recommendedName>
        <fullName evidence="1">glutathione-specific gamma-glutamylcyclotransferase</fullName>
        <ecNumber evidence="1">4.3.2.7</ecNumber>
    </recommendedName>
</protein>
<dbReference type="InterPro" id="IPR013024">
    <property type="entry name" value="GGCT-like"/>
</dbReference>
<sequence length="175" mass="19302">MTLWVFAYGSLLWNPGFDVVQQEPASLPGYARSFCMRSIHHRGTEEAPGLVLALDETPGAACSGVALQAGGDHDEVLAYLRERELVSSAYLEKMLEVDLRSGERVTAVTYVIDPDHVQYCGALPLEEQAQIISRAHGGRGPNSEYLFNTARHLDEIGVRDAELQWLSDRVRSLCG</sequence>